<dbReference type="Pfam" id="PF07730">
    <property type="entry name" value="HisKA_3"/>
    <property type="match status" value="1"/>
</dbReference>
<feature type="domain" description="Histidine kinase/HSP90-like ATPase" evidence="9">
    <location>
        <begin position="512"/>
        <end position="606"/>
    </location>
</feature>
<dbReference type="Gene3D" id="3.30.450.40">
    <property type="match status" value="1"/>
</dbReference>
<evidence type="ECO:0000259" key="9">
    <source>
        <dbReference type="Pfam" id="PF02518"/>
    </source>
</evidence>
<dbReference type="EMBL" id="JBHLVO010000015">
    <property type="protein sequence ID" value="MFC0273046.1"/>
    <property type="molecule type" value="Genomic_DNA"/>
</dbReference>
<keyword evidence="7" id="KW-0472">Membrane</keyword>
<evidence type="ECO:0000259" key="8">
    <source>
        <dbReference type="Pfam" id="PF01590"/>
    </source>
</evidence>
<dbReference type="InterPro" id="IPR050482">
    <property type="entry name" value="Sensor_HK_TwoCompSys"/>
</dbReference>
<dbReference type="Gene3D" id="3.30.565.10">
    <property type="entry name" value="Histidine kinase-like ATPase, C-terminal domain"/>
    <property type="match status" value="1"/>
</dbReference>
<feature type="coiled-coil region" evidence="6">
    <location>
        <begin position="281"/>
        <end position="308"/>
    </location>
</feature>
<gene>
    <name evidence="11" type="ORF">ACFFIX_16595</name>
</gene>
<dbReference type="Gene3D" id="1.20.5.1930">
    <property type="match status" value="1"/>
</dbReference>
<evidence type="ECO:0000313" key="12">
    <source>
        <dbReference type="Proteomes" id="UP001589854"/>
    </source>
</evidence>
<dbReference type="PANTHER" id="PTHR24421">
    <property type="entry name" value="NITRATE/NITRITE SENSOR PROTEIN NARX-RELATED"/>
    <property type="match status" value="1"/>
</dbReference>
<keyword evidence="5" id="KW-0902">Two-component regulatory system</keyword>
<dbReference type="InterPro" id="IPR011712">
    <property type="entry name" value="Sig_transdc_His_kin_sub3_dim/P"/>
</dbReference>
<feature type="domain" description="Signal transduction histidine kinase subgroup 3 dimerisation and phosphoacceptor" evidence="10">
    <location>
        <begin position="405"/>
        <end position="471"/>
    </location>
</feature>
<feature type="transmembrane region" description="Helical" evidence="7">
    <location>
        <begin position="81"/>
        <end position="101"/>
    </location>
</feature>
<name>A0ABV6GH92_9BACI</name>
<keyword evidence="7" id="KW-0812">Transmembrane</keyword>
<dbReference type="InterPro" id="IPR029016">
    <property type="entry name" value="GAF-like_dom_sf"/>
</dbReference>
<evidence type="ECO:0000256" key="7">
    <source>
        <dbReference type="SAM" id="Phobius"/>
    </source>
</evidence>
<keyword evidence="7" id="KW-1133">Transmembrane helix</keyword>
<dbReference type="Pfam" id="PF01590">
    <property type="entry name" value="GAF"/>
    <property type="match status" value="1"/>
</dbReference>
<dbReference type="InterPro" id="IPR003594">
    <property type="entry name" value="HATPase_dom"/>
</dbReference>
<dbReference type="Proteomes" id="UP001589854">
    <property type="component" value="Unassembled WGS sequence"/>
</dbReference>
<organism evidence="11 12">
    <name type="scientific">Metabacillus herbersteinensis</name>
    <dbReference type="NCBI Taxonomy" id="283816"/>
    <lineage>
        <taxon>Bacteria</taxon>
        <taxon>Bacillati</taxon>
        <taxon>Bacillota</taxon>
        <taxon>Bacilli</taxon>
        <taxon>Bacillales</taxon>
        <taxon>Bacillaceae</taxon>
        <taxon>Metabacillus</taxon>
    </lineage>
</organism>
<dbReference type="SUPFAM" id="SSF55781">
    <property type="entry name" value="GAF domain-like"/>
    <property type="match status" value="1"/>
</dbReference>
<feature type="transmembrane region" description="Helical" evidence="7">
    <location>
        <begin position="150"/>
        <end position="171"/>
    </location>
</feature>
<keyword evidence="6" id="KW-0175">Coiled coil</keyword>
<dbReference type="RefSeq" id="WP_378935956.1">
    <property type="nucleotide sequence ID" value="NZ_JBHLVO010000015.1"/>
</dbReference>
<evidence type="ECO:0000256" key="4">
    <source>
        <dbReference type="ARBA" id="ARBA00022777"/>
    </source>
</evidence>
<dbReference type="SUPFAM" id="SSF55874">
    <property type="entry name" value="ATPase domain of HSP90 chaperone/DNA topoisomerase II/histidine kinase"/>
    <property type="match status" value="1"/>
</dbReference>
<feature type="transmembrane region" description="Helical" evidence="7">
    <location>
        <begin position="43"/>
        <end position="61"/>
    </location>
</feature>
<evidence type="ECO:0000256" key="6">
    <source>
        <dbReference type="SAM" id="Coils"/>
    </source>
</evidence>
<dbReference type="CDD" id="cd16917">
    <property type="entry name" value="HATPase_UhpB-NarQ-NarX-like"/>
    <property type="match status" value="1"/>
</dbReference>
<dbReference type="GO" id="GO:0016301">
    <property type="term" value="F:kinase activity"/>
    <property type="evidence" value="ECO:0007669"/>
    <property type="project" value="UniProtKB-KW"/>
</dbReference>
<feature type="transmembrane region" description="Helical" evidence="7">
    <location>
        <begin position="215"/>
        <end position="236"/>
    </location>
</feature>
<dbReference type="Pfam" id="PF02518">
    <property type="entry name" value="HATPase_c"/>
    <property type="match status" value="1"/>
</dbReference>
<dbReference type="InterPro" id="IPR003018">
    <property type="entry name" value="GAF"/>
</dbReference>
<evidence type="ECO:0000256" key="1">
    <source>
        <dbReference type="ARBA" id="ARBA00000085"/>
    </source>
</evidence>
<evidence type="ECO:0000313" key="11">
    <source>
        <dbReference type="EMBL" id="MFC0273046.1"/>
    </source>
</evidence>
<comment type="caution">
    <text evidence="11">The sequence shown here is derived from an EMBL/GenBank/DDBJ whole genome shotgun (WGS) entry which is preliminary data.</text>
</comment>
<sequence>MKHTYSPTTWEKIAKLFMMFISVVGWITIIYQGYTIHEFTSSFLILFLFILFISITEYYPIPVWKGFTTVNFPLIFVMHLIYGTSVTVITYAFILVIVCALQKRPFRIIIFNPAQLCLSFIIAIELTDYLSTLFQLESISNVVLSGCIHYTLLLALYYLINNMIVDIVLLLRPQPYPFTTWKHKVISEMNSAFISFIYGVLLYMLGNQNRGEIDIFSYFFFFSPLIAISLIGSSFIRIKTEKNRLKSLFHLTKELNKNVLKDNGIDIFLIHFKQVLFYDELILLTRKKEDWQIELEDMKSDKTTLKQDVFEALNTFEKISYFKNKSMDTGGPLSLIFHPDMKSIIYVPLLMENELIGLLVVARTRNDSFVEGDINALATISNQLAAILKTRKLIKDKEQRNILEERNRIARNIHDGIAQNLAGAVLNLETAQKKWERSPTDSYLLVEDCIEKLRHSLWEVRNSIYALKPTSEKNVGLIPAMTKRIEEFSKNEQIQITLKIKGKYYTLSSMVERILFDTFQEAVQNSLKHSEANHIEVLLSYQKENIFMKVKDDGKGFSLFHAMIKAQNSPHFGIIQMNESAEKINASLRIDSKEEKGTEVTLLVPRLGMEGVN</sequence>
<evidence type="ECO:0000256" key="2">
    <source>
        <dbReference type="ARBA" id="ARBA00012438"/>
    </source>
</evidence>
<evidence type="ECO:0000256" key="5">
    <source>
        <dbReference type="ARBA" id="ARBA00023012"/>
    </source>
</evidence>
<evidence type="ECO:0000259" key="10">
    <source>
        <dbReference type="Pfam" id="PF07730"/>
    </source>
</evidence>
<evidence type="ECO:0000256" key="3">
    <source>
        <dbReference type="ARBA" id="ARBA00022679"/>
    </source>
</evidence>
<keyword evidence="4 11" id="KW-0418">Kinase</keyword>
<comment type="catalytic activity">
    <reaction evidence="1">
        <text>ATP + protein L-histidine = ADP + protein N-phospho-L-histidine.</text>
        <dbReference type="EC" id="2.7.13.3"/>
    </reaction>
</comment>
<reference evidence="11 12" key="1">
    <citation type="submission" date="2024-09" db="EMBL/GenBank/DDBJ databases">
        <authorList>
            <person name="Sun Q."/>
            <person name="Mori K."/>
        </authorList>
    </citation>
    <scope>NUCLEOTIDE SEQUENCE [LARGE SCALE GENOMIC DNA]</scope>
    <source>
        <strain evidence="11 12">CCM 7228</strain>
    </source>
</reference>
<protein>
    <recommendedName>
        <fullName evidence="2">histidine kinase</fullName>
        <ecNumber evidence="2">2.7.13.3</ecNumber>
    </recommendedName>
</protein>
<feature type="transmembrane region" description="Helical" evidence="7">
    <location>
        <begin position="108"/>
        <end position="130"/>
    </location>
</feature>
<feature type="transmembrane region" description="Helical" evidence="7">
    <location>
        <begin position="192"/>
        <end position="209"/>
    </location>
</feature>
<dbReference type="InterPro" id="IPR036890">
    <property type="entry name" value="HATPase_C_sf"/>
</dbReference>
<dbReference type="EC" id="2.7.13.3" evidence="2"/>
<feature type="domain" description="GAF" evidence="8">
    <location>
        <begin position="335"/>
        <end position="387"/>
    </location>
</feature>
<proteinExistence type="predicted"/>
<accession>A0ABV6GH92</accession>
<keyword evidence="3" id="KW-0808">Transferase</keyword>
<keyword evidence="12" id="KW-1185">Reference proteome</keyword>
<feature type="transmembrane region" description="Helical" evidence="7">
    <location>
        <begin position="12"/>
        <end position="31"/>
    </location>
</feature>